<keyword evidence="3" id="KW-1185">Reference proteome</keyword>
<gene>
    <name evidence="2" type="ORF">LX83_002211</name>
</gene>
<dbReference type="Proteomes" id="UP001206128">
    <property type="component" value="Unassembled WGS sequence"/>
</dbReference>
<comment type="caution">
    <text evidence="2">The sequence shown here is derived from an EMBL/GenBank/DDBJ whole genome shotgun (WGS) entry which is preliminary data.</text>
</comment>
<reference evidence="2" key="1">
    <citation type="submission" date="2022-06" db="EMBL/GenBank/DDBJ databases">
        <title>Genomic Encyclopedia of Archaeal and Bacterial Type Strains, Phase II (KMG-II): from individual species to whole genera.</title>
        <authorList>
            <person name="Goeker M."/>
        </authorList>
    </citation>
    <scope>NUCLEOTIDE SEQUENCE</scope>
    <source>
        <strain evidence="2">DSM 43935</strain>
    </source>
</reference>
<dbReference type="EMBL" id="JAMTCK010000004">
    <property type="protein sequence ID" value="MCP2165362.1"/>
    <property type="molecule type" value="Genomic_DNA"/>
</dbReference>
<feature type="transmembrane region" description="Helical" evidence="1">
    <location>
        <begin position="28"/>
        <end position="49"/>
    </location>
</feature>
<protein>
    <submittedName>
        <fullName evidence="2">Uncharacterized protein</fullName>
    </submittedName>
</protein>
<evidence type="ECO:0000313" key="3">
    <source>
        <dbReference type="Proteomes" id="UP001206128"/>
    </source>
</evidence>
<keyword evidence="1" id="KW-0472">Membrane</keyword>
<name>A0AAE3GBR0_9PSEU</name>
<keyword evidence="1" id="KW-0812">Transmembrane</keyword>
<sequence length="54" mass="5664">MLMSQAAHLTAVPPLAQVADPTGLSTPLGQVVVLAALVSSVVVGLWALWSRRKR</sequence>
<dbReference type="AlphaFoldDB" id="A0AAE3GBR0"/>
<proteinExistence type="predicted"/>
<keyword evidence="1" id="KW-1133">Transmembrane helix</keyword>
<evidence type="ECO:0000313" key="2">
    <source>
        <dbReference type="EMBL" id="MCP2165362.1"/>
    </source>
</evidence>
<evidence type="ECO:0000256" key="1">
    <source>
        <dbReference type="SAM" id="Phobius"/>
    </source>
</evidence>
<dbReference type="RefSeq" id="WP_253770212.1">
    <property type="nucleotide sequence ID" value="NZ_JAMTCK010000004.1"/>
</dbReference>
<accession>A0AAE3GBR0</accession>
<organism evidence="2 3">
    <name type="scientific">Goodfellowiella coeruleoviolacea</name>
    <dbReference type="NCBI Taxonomy" id="334858"/>
    <lineage>
        <taxon>Bacteria</taxon>
        <taxon>Bacillati</taxon>
        <taxon>Actinomycetota</taxon>
        <taxon>Actinomycetes</taxon>
        <taxon>Pseudonocardiales</taxon>
        <taxon>Pseudonocardiaceae</taxon>
        <taxon>Goodfellowiella</taxon>
    </lineage>
</organism>